<dbReference type="InterPro" id="IPR036280">
    <property type="entry name" value="Multihaem_cyt_sf"/>
</dbReference>
<evidence type="ECO:0000313" key="3">
    <source>
        <dbReference type="Proteomes" id="UP000054558"/>
    </source>
</evidence>
<feature type="region of interest" description="Disordered" evidence="1">
    <location>
        <begin position="653"/>
        <end position="680"/>
    </location>
</feature>
<feature type="compositionally biased region" description="Basic and acidic residues" evidence="1">
    <location>
        <begin position="313"/>
        <end position="332"/>
    </location>
</feature>
<feature type="compositionally biased region" description="Low complexity" evidence="1">
    <location>
        <begin position="431"/>
        <end position="455"/>
    </location>
</feature>
<protein>
    <submittedName>
        <fullName evidence="2">Uncharacterized protein</fullName>
    </submittedName>
</protein>
<sequence>MEAASSPGFLWKDRRVLSIAAAQPGEVGLKNSCQHFPVLMGSLCKPCFKAPSTGGLSLIGGCARSGGPVSSNPFSRVPSTRCSCKASAAQAKVATSAKTSAKTRKQDAPGAELDNFDFEEESRPVKVATFRVVGSWLEQLGDVQTSHHRCVGRRGAAKARSIMSLDPVVDREMSINGREGCEGALSRGVALDNTAGSVKLLLSGTGRPSMIGGACQNVGKSAERGAEGAGGRLRTAPAMGTSESSLFQNAVSRGESDGATMDQDVAVSGALGKGGAYEGLDSREYSGERLESLGAWKQYAPRKGVGANAQRKGGPERGAEHGGAEFGVRGEEDPFMGGTEVAVLAGGSTEAGSAEGGIVARLQGRRSRSEGGSVGGASPRGVREEDSVSEREKGEASATRGPDRAGPSGGGKRGDSAEGSRGPSLEEASERSASAAEASMTANSSQSGLGQPAGTPRRRGRPPKTSREAGFSRGTEAAASFQGGGQASLTRGAGAVASIPGREETVLLGKVDGADFGSGAGDRESGDGASTRKDPRPLFLGVGNEAELRGVPEGVSVLGESEGTGAVVEDMFGVLTSEHGGNGSQEPVRTPKKRGRKPGTKKASLVPVDGFQQSRASDAASGVRKEQQSLLDAAVESGARCIETGAALRSQCNTEEVGAQNNGAVSGSGEPNGSRPPADDGELWELRRELAQGGLRVQAADARGGLSIPGERDPSLDSGTVTAEAEGMSHLQTQGPAVPTALRKERRMRTNLNSAVSKADDPFKDHPLRQRGKQCERCEQLKELADYTRTVSTADGFNPFCRACHAAINAGRRGKILPQASLEGRVCSDCKRFRPALEFALKPDGLKLRCRACDSLKQAAYRERVGQRRLEISHQECGHCHETKPIGEFSRHKGLKTGHDTYCKKCQRVRYLAWKADRKPLSTPIVKEKKCARCEETKPASEYARSVTNFDGLQTLCRGCVLLVRKEGGAVREGLLGESDDGTNG</sequence>
<dbReference type="Proteomes" id="UP000054558">
    <property type="component" value="Unassembled WGS sequence"/>
</dbReference>
<feature type="region of interest" description="Disordered" evidence="1">
    <location>
        <begin position="360"/>
        <end position="544"/>
    </location>
</feature>
<evidence type="ECO:0000313" key="2">
    <source>
        <dbReference type="EMBL" id="GAQ84271.1"/>
    </source>
</evidence>
<accession>A0A1Y1I532</accession>
<reference evidence="2 3" key="1">
    <citation type="journal article" date="2014" name="Nat. Commun.">
        <title>Klebsormidium flaccidum genome reveals primary factors for plant terrestrial adaptation.</title>
        <authorList>
            <person name="Hori K."/>
            <person name="Maruyama F."/>
            <person name="Fujisawa T."/>
            <person name="Togashi T."/>
            <person name="Yamamoto N."/>
            <person name="Seo M."/>
            <person name="Sato S."/>
            <person name="Yamada T."/>
            <person name="Mori H."/>
            <person name="Tajima N."/>
            <person name="Moriyama T."/>
            <person name="Ikeuchi M."/>
            <person name="Watanabe M."/>
            <person name="Wada H."/>
            <person name="Kobayashi K."/>
            <person name="Saito M."/>
            <person name="Masuda T."/>
            <person name="Sasaki-Sekimoto Y."/>
            <person name="Mashiguchi K."/>
            <person name="Awai K."/>
            <person name="Shimojima M."/>
            <person name="Masuda S."/>
            <person name="Iwai M."/>
            <person name="Nobusawa T."/>
            <person name="Narise T."/>
            <person name="Kondo S."/>
            <person name="Saito H."/>
            <person name="Sato R."/>
            <person name="Murakawa M."/>
            <person name="Ihara Y."/>
            <person name="Oshima-Yamada Y."/>
            <person name="Ohtaka K."/>
            <person name="Satoh M."/>
            <person name="Sonobe K."/>
            <person name="Ishii M."/>
            <person name="Ohtani R."/>
            <person name="Kanamori-Sato M."/>
            <person name="Honoki R."/>
            <person name="Miyazaki D."/>
            <person name="Mochizuki H."/>
            <person name="Umetsu J."/>
            <person name="Higashi K."/>
            <person name="Shibata D."/>
            <person name="Kamiya Y."/>
            <person name="Sato N."/>
            <person name="Nakamura Y."/>
            <person name="Tabata S."/>
            <person name="Ida S."/>
            <person name="Kurokawa K."/>
            <person name="Ohta H."/>
        </authorList>
    </citation>
    <scope>NUCLEOTIDE SEQUENCE [LARGE SCALE GENOMIC DNA]</scope>
    <source>
        <strain evidence="2 3">NIES-2285</strain>
    </source>
</reference>
<feature type="region of interest" description="Disordered" evidence="1">
    <location>
        <begin position="303"/>
        <end position="334"/>
    </location>
</feature>
<evidence type="ECO:0000256" key="1">
    <source>
        <dbReference type="SAM" id="MobiDB-lite"/>
    </source>
</evidence>
<dbReference type="AlphaFoldDB" id="A0A1Y1I532"/>
<feature type="compositionally biased region" description="Basic and acidic residues" evidence="1">
    <location>
        <begin position="381"/>
        <end position="395"/>
    </location>
</feature>
<dbReference type="SUPFAM" id="SSF48695">
    <property type="entry name" value="Multiheme cytochromes"/>
    <property type="match status" value="1"/>
</dbReference>
<organism evidence="2 3">
    <name type="scientific">Klebsormidium nitens</name>
    <name type="common">Green alga</name>
    <name type="synonym">Ulothrix nitens</name>
    <dbReference type="NCBI Taxonomy" id="105231"/>
    <lineage>
        <taxon>Eukaryota</taxon>
        <taxon>Viridiplantae</taxon>
        <taxon>Streptophyta</taxon>
        <taxon>Klebsormidiophyceae</taxon>
        <taxon>Klebsormidiales</taxon>
        <taxon>Klebsormidiaceae</taxon>
        <taxon>Klebsormidium</taxon>
    </lineage>
</organism>
<feature type="compositionally biased region" description="Polar residues" evidence="1">
    <location>
        <begin position="653"/>
        <end position="671"/>
    </location>
</feature>
<name>A0A1Y1I532_KLENI</name>
<feature type="region of interest" description="Disordered" evidence="1">
    <location>
        <begin position="576"/>
        <end position="624"/>
    </location>
</feature>
<gene>
    <name evidence="2" type="ORF">KFL_001820250</name>
</gene>
<proteinExistence type="predicted"/>
<dbReference type="EMBL" id="DF237131">
    <property type="protein sequence ID" value="GAQ84271.1"/>
    <property type="molecule type" value="Genomic_DNA"/>
</dbReference>
<feature type="compositionally biased region" description="Basic and acidic residues" evidence="1">
    <location>
        <begin position="521"/>
        <end position="536"/>
    </location>
</feature>
<keyword evidence="3" id="KW-1185">Reference proteome</keyword>
<feature type="compositionally biased region" description="Basic residues" evidence="1">
    <location>
        <begin position="590"/>
        <end position="600"/>
    </location>
</feature>
<dbReference type="OMA" id="PGTPTFW"/>